<evidence type="ECO:0000256" key="1">
    <source>
        <dbReference type="ARBA" id="ARBA00004948"/>
    </source>
</evidence>
<comment type="caution">
    <text evidence="3">The sequence shown here is derived from an EMBL/GenBank/DDBJ whole genome shotgun (WGS) entry which is preliminary data.</text>
</comment>
<dbReference type="Gene3D" id="1.20.910.10">
    <property type="entry name" value="Heme oxygenase-like"/>
    <property type="match status" value="1"/>
</dbReference>
<dbReference type="InterPro" id="IPR004305">
    <property type="entry name" value="Thiaminase-2/PQQC"/>
</dbReference>
<organism evidence="3 4">
    <name type="scientific">Kibdelosporangium banguiense</name>
    <dbReference type="NCBI Taxonomy" id="1365924"/>
    <lineage>
        <taxon>Bacteria</taxon>
        <taxon>Bacillati</taxon>
        <taxon>Actinomycetota</taxon>
        <taxon>Actinomycetes</taxon>
        <taxon>Pseudonocardiales</taxon>
        <taxon>Pseudonocardiaceae</taxon>
        <taxon>Kibdelosporangium</taxon>
    </lineage>
</organism>
<dbReference type="PANTHER" id="PTHR43198">
    <property type="entry name" value="BIFUNCTIONAL TH2 PROTEIN"/>
    <property type="match status" value="1"/>
</dbReference>
<keyword evidence="3" id="KW-0378">Hydrolase</keyword>
<dbReference type="EC" id="3.5.99.2" evidence="3"/>
<dbReference type="EMBL" id="JAGINW010000001">
    <property type="protein sequence ID" value="MBP2327262.1"/>
    <property type="molecule type" value="Genomic_DNA"/>
</dbReference>
<proteinExistence type="predicted"/>
<dbReference type="Pfam" id="PF03070">
    <property type="entry name" value="TENA_THI-4"/>
    <property type="match status" value="1"/>
</dbReference>
<evidence type="ECO:0000313" key="3">
    <source>
        <dbReference type="EMBL" id="MBP2327262.1"/>
    </source>
</evidence>
<evidence type="ECO:0000259" key="2">
    <source>
        <dbReference type="Pfam" id="PF03070"/>
    </source>
</evidence>
<reference evidence="3 4" key="1">
    <citation type="submission" date="2021-03" db="EMBL/GenBank/DDBJ databases">
        <title>Sequencing the genomes of 1000 actinobacteria strains.</title>
        <authorList>
            <person name="Klenk H.-P."/>
        </authorList>
    </citation>
    <scope>NUCLEOTIDE SEQUENCE [LARGE SCALE GENOMIC DNA]</scope>
    <source>
        <strain evidence="3 4">DSM 46670</strain>
    </source>
</reference>
<dbReference type="InterPro" id="IPR016084">
    <property type="entry name" value="Haem_Oase-like_multi-hlx"/>
</dbReference>
<protein>
    <submittedName>
        <fullName evidence="3">Thiaminase/transcriptional activator TenA</fullName>
        <ecNumber evidence="3">3.5.99.2</ecNumber>
    </submittedName>
</protein>
<accession>A0ABS4TS86</accession>
<comment type="pathway">
    <text evidence="1">Cofactor biosynthesis; thiamine diphosphate biosynthesis.</text>
</comment>
<sequence length="216" mass="23548">MLTEHLRAVSRPMVAEIVAHPFWAGLRDGSLPATALAHFVTQDTAHLLPALGRAFARCAASADVNAHTKRLSECAYATLESAPRLWAAFDALAGNFDTGPLDHEVPANPTTLAYCSFLNAAAATSFTAGIGAVLPMMWFHMDVCEDLARRYVPGSRYVAWIDVYNPGERAWPAVREFLRMVDEIDTQASEADRDQLVRSFSAAARYEWAFADGASA</sequence>
<dbReference type="Proteomes" id="UP001519332">
    <property type="component" value="Unassembled WGS sequence"/>
</dbReference>
<name>A0ABS4TS86_9PSEU</name>
<dbReference type="InterPro" id="IPR050967">
    <property type="entry name" value="Thiamine_Salvage_TenA"/>
</dbReference>
<gene>
    <name evidence="3" type="ORF">JOF56_007647</name>
</gene>
<dbReference type="SUPFAM" id="SSF48613">
    <property type="entry name" value="Heme oxygenase-like"/>
    <property type="match status" value="1"/>
</dbReference>
<evidence type="ECO:0000313" key="4">
    <source>
        <dbReference type="Proteomes" id="UP001519332"/>
    </source>
</evidence>
<dbReference type="GO" id="GO:0050334">
    <property type="term" value="F:thiaminase activity"/>
    <property type="evidence" value="ECO:0007669"/>
    <property type="project" value="UniProtKB-EC"/>
</dbReference>
<dbReference type="RefSeq" id="WP_209644234.1">
    <property type="nucleotide sequence ID" value="NZ_JAGINW010000001.1"/>
</dbReference>
<keyword evidence="4" id="KW-1185">Reference proteome</keyword>
<feature type="domain" description="Thiaminase-2/PQQC" evidence="2">
    <location>
        <begin position="11"/>
        <end position="210"/>
    </location>
</feature>
<dbReference type="PANTHER" id="PTHR43198:SF2">
    <property type="entry name" value="SI:CH1073-67J19.1-RELATED"/>
    <property type="match status" value="1"/>
</dbReference>